<organism evidence="2">
    <name type="scientific">Glycine soja</name>
    <name type="common">Wild soybean</name>
    <dbReference type="NCBI Taxonomy" id="3848"/>
    <lineage>
        <taxon>Eukaryota</taxon>
        <taxon>Viridiplantae</taxon>
        <taxon>Streptophyta</taxon>
        <taxon>Embryophyta</taxon>
        <taxon>Tracheophyta</taxon>
        <taxon>Spermatophyta</taxon>
        <taxon>Magnoliopsida</taxon>
        <taxon>eudicotyledons</taxon>
        <taxon>Gunneridae</taxon>
        <taxon>Pentapetalae</taxon>
        <taxon>rosids</taxon>
        <taxon>fabids</taxon>
        <taxon>Fabales</taxon>
        <taxon>Fabaceae</taxon>
        <taxon>Papilionoideae</taxon>
        <taxon>50 kb inversion clade</taxon>
        <taxon>NPAAA clade</taxon>
        <taxon>indigoferoid/millettioid clade</taxon>
        <taxon>Phaseoleae</taxon>
        <taxon>Glycine</taxon>
        <taxon>Glycine subgen. Soja</taxon>
    </lineage>
</organism>
<gene>
    <name evidence="2" type="ORF">glysoja_031428</name>
</gene>
<name>A0A0B2Q6N3_GLYSO</name>
<evidence type="ECO:0000313" key="2">
    <source>
        <dbReference type="EMBL" id="KHN15639.1"/>
    </source>
</evidence>
<dbReference type="EMBL" id="KN660768">
    <property type="protein sequence ID" value="KHN15639.1"/>
    <property type="molecule type" value="Genomic_DNA"/>
</dbReference>
<dbReference type="AlphaFoldDB" id="A0A0B2Q6N3"/>
<dbReference type="Proteomes" id="UP000053555">
    <property type="component" value="Unassembled WGS sequence"/>
</dbReference>
<feature type="region of interest" description="Disordered" evidence="1">
    <location>
        <begin position="1"/>
        <end position="23"/>
    </location>
</feature>
<reference evidence="2" key="1">
    <citation type="submission" date="2014-07" db="EMBL/GenBank/DDBJ databases">
        <title>Identification of a novel salt tolerance gene in wild soybean by whole-genome sequencing.</title>
        <authorList>
            <person name="Lam H.-M."/>
            <person name="Qi X."/>
            <person name="Li M.-W."/>
            <person name="Liu X."/>
            <person name="Xie M."/>
            <person name="Ni M."/>
            <person name="Xu X."/>
        </authorList>
    </citation>
    <scope>NUCLEOTIDE SEQUENCE [LARGE SCALE GENOMIC DNA]</scope>
    <source>
        <tissue evidence="2">Root</tissue>
    </source>
</reference>
<protein>
    <submittedName>
        <fullName evidence="2">Uncharacterized protein</fullName>
    </submittedName>
</protein>
<evidence type="ECO:0000256" key="1">
    <source>
        <dbReference type="SAM" id="MobiDB-lite"/>
    </source>
</evidence>
<accession>A0A0B2Q6N3</accession>
<proteinExistence type="predicted"/>
<sequence length="114" mass="11919">MMMRLRERGSSEELRGPSSVSPSTTMVLNGVLLGNMADLGGGAIASTNLDGGLELVGPTSLALKRSPTAIVVGVLWEGCYVWLGFQPFLASQWGMASHLRGKVVYTGGDGCNGF</sequence>
<feature type="compositionally biased region" description="Basic and acidic residues" evidence="1">
    <location>
        <begin position="1"/>
        <end position="15"/>
    </location>
</feature>